<reference evidence="2" key="1">
    <citation type="submission" date="2023-10" db="EMBL/GenBank/DDBJ databases">
        <authorList>
            <person name="Chen Y."/>
            <person name="Shah S."/>
            <person name="Dougan E. K."/>
            <person name="Thang M."/>
            <person name="Chan C."/>
        </authorList>
    </citation>
    <scope>NUCLEOTIDE SEQUENCE [LARGE SCALE GENOMIC DNA]</scope>
</reference>
<protein>
    <submittedName>
        <fullName evidence="2">Uncharacterized protein</fullName>
    </submittedName>
</protein>
<evidence type="ECO:0000256" key="1">
    <source>
        <dbReference type="SAM" id="MobiDB-lite"/>
    </source>
</evidence>
<proteinExistence type="predicted"/>
<dbReference type="Proteomes" id="UP001189429">
    <property type="component" value="Unassembled WGS sequence"/>
</dbReference>
<dbReference type="EMBL" id="CAUYUJ010007349">
    <property type="protein sequence ID" value="CAK0820440.1"/>
    <property type="molecule type" value="Genomic_DNA"/>
</dbReference>
<comment type="caution">
    <text evidence="2">The sequence shown here is derived from an EMBL/GenBank/DDBJ whole genome shotgun (WGS) entry which is preliminary data.</text>
</comment>
<evidence type="ECO:0000313" key="2">
    <source>
        <dbReference type="EMBL" id="CAK0820440.1"/>
    </source>
</evidence>
<feature type="region of interest" description="Disordered" evidence="1">
    <location>
        <begin position="154"/>
        <end position="173"/>
    </location>
</feature>
<keyword evidence="3" id="KW-1185">Reference proteome</keyword>
<name>A0ABN9RQ12_9DINO</name>
<evidence type="ECO:0000313" key="3">
    <source>
        <dbReference type="Proteomes" id="UP001189429"/>
    </source>
</evidence>
<gene>
    <name evidence="2" type="ORF">PCOR1329_LOCUS22123</name>
</gene>
<organism evidence="2 3">
    <name type="scientific">Prorocentrum cordatum</name>
    <dbReference type="NCBI Taxonomy" id="2364126"/>
    <lineage>
        <taxon>Eukaryota</taxon>
        <taxon>Sar</taxon>
        <taxon>Alveolata</taxon>
        <taxon>Dinophyceae</taxon>
        <taxon>Prorocentrales</taxon>
        <taxon>Prorocentraceae</taxon>
        <taxon>Prorocentrum</taxon>
    </lineage>
</organism>
<feature type="non-terminal residue" evidence="2">
    <location>
        <position position="1"/>
    </location>
</feature>
<sequence>AFIGLLKGQLDRCGPEHLHGQPTFTPACPEPGHTQLELGLSLVLGLVLGAVLREALETLQVGTRVLAYYEQEDNYWHERILVGRITATRWVVVTPHFDIYEEDFAEALQLCPVGPLGGLPTKLSGHILRVDMDRYKRNEARLLAEGKQLASEIRREEGASSGRAGSSDLPVKYDAGGTRVRDFAEAVDIMSSNPQLDFPVLGPRATLWLVQQFRRLGQTPLQRRMWWRQTQNLTAADAGVDEHQFLSELLEMGAEKNQLNEGELATFARFAVQGAQLGSTSVRSSWGKSVDVVEFWFVLHFRAGWQPVSRRRQQYSNNGAKDVKNIFLLE</sequence>
<accession>A0ABN9RQ12</accession>
<feature type="non-terminal residue" evidence="2">
    <location>
        <position position="330"/>
    </location>
</feature>